<proteinExistence type="inferred from homology"/>
<dbReference type="GO" id="GO:0046872">
    <property type="term" value="F:metal ion binding"/>
    <property type="evidence" value="ECO:0007669"/>
    <property type="project" value="UniProtKB-KW"/>
</dbReference>
<dbReference type="SUPFAM" id="SSF51197">
    <property type="entry name" value="Clavaminate synthase-like"/>
    <property type="match status" value="1"/>
</dbReference>
<evidence type="ECO:0000259" key="5">
    <source>
        <dbReference type="PROSITE" id="PS51471"/>
    </source>
</evidence>
<keyword evidence="2 3" id="KW-0040">ANK repeat</keyword>
<name>W4GTZ1_APHAT</name>
<dbReference type="OrthoDB" id="69177at2759"/>
<keyword evidence="4" id="KW-0560">Oxidoreductase</keyword>
<dbReference type="GeneID" id="20807104"/>
<protein>
    <recommendedName>
        <fullName evidence="5">Fe2OG dioxygenase domain-containing protein</fullName>
    </recommendedName>
</protein>
<dbReference type="VEuPathDB" id="FungiDB:H257_05108"/>
<evidence type="ECO:0000313" key="6">
    <source>
        <dbReference type="EMBL" id="ETV82484.1"/>
    </source>
</evidence>
<organism evidence="6">
    <name type="scientific">Aphanomyces astaci</name>
    <name type="common">Crayfish plague agent</name>
    <dbReference type="NCBI Taxonomy" id="112090"/>
    <lineage>
        <taxon>Eukaryota</taxon>
        <taxon>Sar</taxon>
        <taxon>Stramenopiles</taxon>
        <taxon>Oomycota</taxon>
        <taxon>Saprolegniomycetes</taxon>
        <taxon>Saprolegniales</taxon>
        <taxon>Verrucalvaceae</taxon>
        <taxon>Aphanomyces</taxon>
    </lineage>
</organism>
<comment type="similarity">
    <text evidence="4">Belongs to the iron/ascorbate-dependent oxidoreductase family.</text>
</comment>
<sequence>MLVPPSPLPPHVDWDGLTSLSTALDALRDLMLSDVLLDVPIFVMGQPPLLFAASMYDEDMAMLILSQRHRIPVDVNVVDNHGFTALHYAADSDAVDLVRALLECPDVDVHATTEDLSVLGHVESGGRTPLHLASLRGNLAIVEALVLHDASVLSDVDWDGNSSLRLAQLHGRTSIQEFLQSQECSHLVVPPPSVESCLDHEKRTQQTVAAARYASSLAVPAALANVHVLRSILTIDECNYVTQALIAHTNRVGWQTKRHTAYPTTDLPSYCLPQVHLWVLATLRSRLFPAIRAAYGGMTCDLSFRDLFYVKYERRPGDGNVQNALGLHCDGSILSFNVLLNPRSAFEGGGTFFADTAATVHIEQGDAAVHSGRVVHGAAPVIDGIRLILVGFLNVRQRCMTK</sequence>
<dbReference type="GO" id="GO:0016491">
    <property type="term" value="F:oxidoreductase activity"/>
    <property type="evidence" value="ECO:0007669"/>
    <property type="project" value="UniProtKB-KW"/>
</dbReference>
<dbReference type="InterPro" id="IPR005123">
    <property type="entry name" value="Oxoglu/Fe-dep_dioxygenase_dom"/>
</dbReference>
<evidence type="ECO:0000256" key="2">
    <source>
        <dbReference type="ARBA" id="ARBA00023043"/>
    </source>
</evidence>
<accession>W4GTZ1</accession>
<dbReference type="Gene3D" id="1.25.40.20">
    <property type="entry name" value="Ankyrin repeat-containing domain"/>
    <property type="match status" value="1"/>
</dbReference>
<dbReference type="Gene3D" id="2.60.120.620">
    <property type="entry name" value="q2cbj1_9rhob like domain"/>
    <property type="match status" value="1"/>
</dbReference>
<dbReference type="Pfam" id="PF12796">
    <property type="entry name" value="Ank_2"/>
    <property type="match status" value="1"/>
</dbReference>
<evidence type="ECO:0000256" key="4">
    <source>
        <dbReference type="RuleBase" id="RU003682"/>
    </source>
</evidence>
<evidence type="ECO:0000256" key="3">
    <source>
        <dbReference type="PROSITE-ProRule" id="PRU00023"/>
    </source>
</evidence>
<dbReference type="InterPro" id="IPR002110">
    <property type="entry name" value="Ankyrin_rpt"/>
</dbReference>
<keyword evidence="4" id="KW-0479">Metal-binding</keyword>
<dbReference type="InterPro" id="IPR036770">
    <property type="entry name" value="Ankyrin_rpt-contain_sf"/>
</dbReference>
<dbReference type="SUPFAM" id="SSF48403">
    <property type="entry name" value="Ankyrin repeat"/>
    <property type="match status" value="1"/>
</dbReference>
<dbReference type="AlphaFoldDB" id="W4GTZ1"/>
<evidence type="ECO:0000256" key="1">
    <source>
        <dbReference type="ARBA" id="ARBA00022737"/>
    </source>
</evidence>
<dbReference type="PROSITE" id="PS50297">
    <property type="entry name" value="ANK_REP_REGION"/>
    <property type="match status" value="2"/>
</dbReference>
<dbReference type="RefSeq" id="XP_009828153.1">
    <property type="nucleotide sequence ID" value="XM_009829851.1"/>
</dbReference>
<reference evidence="6" key="1">
    <citation type="submission" date="2013-12" db="EMBL/GenBank/DDBJ databases">
        <title>The Genome Sequence of Aphanomyces astaci APO3.</title>
        <authorList>
            <consortium name="The Broad Institute Genomics Platform"/>
            <person name="Russ C."/>
            <person name="Tyler B."/>
            <person name="van West P."/>
            <person name="Dieguez-Uribeondo J."/>
            <person name="Young S.K."/>
            <person name="Zeng Q."/>
            <person name="Gargeya S."/>
            <person name="Fitzgerald M."/>
            <person name="Abouelleil A."/>
            <person name="Alvarado L."/>
            <person name="Chapman S.B."/>
            <person name="Gainer-Dewar J."/>
            <person name="Goldberg J."/>
            <person name="Griggs A."/>
            <person name="Gujja S."/>
            <person name="Hansen M."/>
            <person name="Howarth C."/>
            <person name="Imamovic A."/>
            <person name="Ireland A."/>
            <person name="Larimer J."/>
            <person name="McCowan C."/>
            <person name="Murphy C."/>
            <person name="Pearson M."/>
            <person name="Poon T.W."/>
            <person name="Priest M."/>
            <person name="Roberts A."/>
            <person name="Saif S."/>
            <person name="Shea T."/>
            <person name="Sykes S."/>
            <person name="Wortman J."/>
            <person name="Nusbaum C."/>
            <person name="Birren B."/>
        </authorList>
    </citation>
    <scope>NUCLEOTIDE SEQUENCE [LARGE SCALE GENOMIC DNA]</scope>
    <source>
        <strain evidence="6">APO3</strain>
    </source>
</reference>
<feature type="repeat" description="ANK" evidence="3">
    <location>
        <begin position="125"/>
        <end position="152"/>
    </location>
</feature>
<dbReference type="SMART" id="SM00248">
    <property type="entry name" value="ANK"/>
    <property type="match status" value="3"/>
</dbReference>
<dbReference type="PROSITE" id="PS50088">
    <property type="entry name" value="ANK_REPEAT"/>
    <property type="match status" value="2"/>
</dbReference>
<feature type="domain" description="Fe2OG dioxygenase" evidence="5">
    <location>
        <begin position="303"/>
        <end position="395"/>
    </location>
</feature>
<dbReference type="Pfam" id="PF00023">
    <property type="entry name" value="Ank"/>
    <property type="match status" value="1"/>
</dbReference>
<dbReference type="PANTHER" id="PTHR24198">
    <property type="entry name" value="ANKYRIN REPEAT AND PROTEIN KINASE DOMAIN-CONTAINING PROTEIN"/>
    <property type="match status" value="1"/>
</dbReference>
<dbReference type="STRING" id="112090.W4GTZ1"/>
<keyword evidence="4" id="KW-0408">Iron</keyword>
<keyword evidence="1" id="KW-0677">Repeat</keyword>
<dbReference type="EMBL" id="KI913122">
    <property type="protein sequence ID" value="ETV82484.1"/>
    <property type="molecule type" value="Genomic_DNA"/>
</dbReference>
<dbReference type="PANTHER" id="PTHR24198:SF165">
    <property type="entry name" value="ANKYRIN REPEAT-CONTAINING PROTEIN-RELATED"/>
    <property type="match status" value="1"/>
</dbReference>
<dbReference type="PROSITE" id="PS51471">
    <property type="entry name" value="FE2OG_OXY"/>
    <property type="match status" value="1"/>
</dbReference>
<feature type="repeat" description="ANK" evidence="3">
    <location>
        <begin position="81"/>
        <end position="103"/>
    </location>
</feature>
<gene>
    <name evidence="6" type="ORF">H257_05108</name>
</gene>